<organism evidence="3 4">
    <name type="scientific">Candolleomyces eurysporus</name>
    <dbReference type="NCBI Taxonomy" id="2828524"/>
    <lineage>
        <taxon>Eukaryota</taxon>
        <taxon>Fungi</taxon>
        <taxon>Dikarya</taxon>
        <taxon>Basidiomycota</taxon>
        <taxon>Agaricomycotina</taxon>
        <taxon>Agaricomycetes</taxon>
        <taxon>Agaricomycetidae</taxon>
        <taxon>Agaricales</taxon>
        <taxon>Agaricineae</taxon>
        <taxon>Psathyrellaceae</taxon>
        <taxon>Candolleomyces</taxon>
    </lineage>
</organism>
<evidence type="ECO:0000256" key="2">
    <source>
        <dbReference type="SAM" id="MobiDB-lite"/>
    </source>
</evidence>
<keyword evidence="1" id="KW-0175">Coiled coil</keyword>
<evidence type="ECO:0008006" key="5">
    <source>
        <dbReference type="Google" id="ProtNLM"/>
    </source>
</evidence>
<evidence type="ECO:0000256" key="1">
    <source>
        <dbReference type="SAM" id="Coils"/>
    </source>
</evidence>
<dbReference type="AlphaFoldDB" id="A0A9W8JKD5"/>
<feature type="region of interest" description="Disordered" evidence="2">
    <location>
        <begin position="672"/>
        <end position="691"/>
    </location>
</feature>
<reference evidence="3" key="1">
    <citation type="submission" date="2022-06" db="EMBL/GenBank/DDBJ databases">
        <title>Genome Sequence of Candolleomyces eurysporus.</title>
        <authorList>
            <person name="Buettner E."/>
        </authorList>
    </citation>
    <scope>NUCLEOTIDE SEQUENCE</scope>
    <source>
        <strain evidence="3">VTCC 930004</strain>
    </source>
</reference>
<dbReference type="Gene3D" id="3.40.50.300">
    <property type="entry name" value="P-loop containing nucleotide triphosphate hydrolases"/>
    <property type="match status" value="1"/>
</dbReference>
<evidence type="ECO:0000313" key="3">
    <source>
        <dbReference type="EMBL" id="KAJ2935689.1"/>
    </source>
</evidence>
<gene>
    <name evidence="3" type="ORF">H1R20_g1405</name>
</gene>
<keyword evidence="4" id="KW-1185">Reference proteome</keyword>
<dbReference type="InterPro" id="IPR027417">
    <property type="entry name" value="P-loop_NTPase"/>
</dbReference>
<feature type="non-terminal residue" evidence="3">
    <location>
        <position position="997"/>
    </location>
</feature>
<dbReference type="Proteomes" id="UP001140091">
    <property type="component" value="Unassembled WGS sequence"/>
</dbReference>
<proteinExistence type="predicted"/>
<sequence length="997" mass="110214">MYGFRIKNNTKFPVFPYLFYFDNSDFSITPIYQPVAVAQPGSKELSIPSLPGNKSLAIGYGSAGATPQNLAISNVNLDQEQGHLYLYVSTLPVDLSFLKKGSISEKTRGFKSNPPPTQPAPIWGLLTVPVVIKRGDEPTPPRMIGIIGSKSNGKSAFLEEVSKSLYGNTIQVLKPSFKNAFIKEYNITLPGPDGESLTLVDLPAFEDSNIYNHVSVLKAIVAYLGTQYQQGRQLSSLIWCYNISKPRFTVVDGDNLNLVKDITGPNAIKNVTVLTTNWNKGATVGANVAKPRTMAPVASSLQRYEKAESQLKTLFGTGVTPVTFERFGTFSDPAARKAMLDGASTVDPSELIRFLLSNKEEVLQVQSEACETKKLSGTTAGNRLRAKLELEIQKKRQEVQELIKELEDMAEDDTERKAIQEETVEAGRDILRWKETLESMDIINSAFVSHTLEYLHLKADEPAIAVRLGSMDDGPRARLVASTSQANTPDAEHQPLVTWGSTCFVAKDAFDHLARRQKEILKAVANFQSPIIVLAGFNEELVREGIGLLQEIHIFPAIELSLEQCNLVEVGKLSAPFPSVIFLPSGKILRPPLHDAEGQAISVDRMVASSISSWRYSDVDGLGKGLAASANLPENAPSDGSGGIWHRVSAIFTGEPSTVEPSMASRGDRELAGAMEESGEGGAKVAVSSEDSSETQRIRRVHFDVLGRIYHDQTDSELVEEFQVLGDLDFQFTPTRSRARVQFTRMKCQARRENSHPTIPFQYLQSYLKILVNAGDARWKSTKIHPEETTASENTEKRVQSDKTALQTAAKASLSPNIFKSSVSGEVTQTGEELKSAELVYNRDRIIQDERLGVFRWDYHVDDESAKKRGVRLPESRLPLVEMKHATKDRDMKPEELKIEVSSFWSLVVERTVKEVLSAPGQMPLPGYSNLCQDVWFDLGNVDADADVDDNYIATLTIGRNQEETLQVIAPSRAIFFMPGMRKPSDLERALEKTISP</sequence>
<accession>A0A9W8JKD5</accession>
<protein>
    <recommendedName>
        <fullName evidence="5">G domain-containing protein</fullName>
    </recommendedName>
</protein>
<dbReference type="OrthoDB" id="3067933at2759"/>
<feature type="coiled-coil region" evidence="1">
    <location>
        <begin position="385"/>
        <end position="423"/>
    </location>
</feature>
<dbReference type="EMBL" id="JANBPK010000399">
    <property type="protein sequence ID" value="KAJ2935689.1"/>
    <property type="molecule type" value="Genomic_DNA"/>
</dbReference>
<name>A0A9W8JKD5_9AGAR</name>
<evidence type="ECO:0000313" key="4">
    <source>
        <dbReference type="Proteomes" id="UP001140091"/>
    </source>
</evidence>
<comment type="caution">
    <text evidence="3">The sequence shown here is derived from an EMBL/GenBank/DDBJ whole genome shotgun (WGS) entry which is preliminary data.</text>
</comment>